<feature type="transmembrane region" description="Helical" evidence="1">
    <location>
        <begin position="135"/>
        <end position="152"/>
    </location>
</feature>
<keyword evidence="3" id="KW-1185">Reference proteome</keyword>
<feature type="transmembrane region" description="Helical" evidence="1">
    <location>
        <begin position="92"/>
        <end position="114"/>
    </location>
</feature>
<protein>
    <submittedName>
        <fullName evidence="2">Uncharacterized protein</fullName>
    </submittedName>
</protein>
<feature type="transmembrane region" description="Helical" evidence="1">
    <location>
        <begin position="30"/>
        <end position="52"/>
    </location>
</feature>
<dbReference type="RefSeq" id="WP_119757747.1">
    <property type="nucleotide sequence ID" value="NZ_CP032382.1"/>
</dbReference>
<dbReference type="EMBL" id="CP032382">
    <property type="protein sequence ID" value="AYB34488.1"/>
    <property type="molecule type" value="Genomic_DNA"/>
</dbReference>
<keyword evidence="1" id="KW-0812">Transmembrane</keyword>
<keyword evidence="1" id="KW-1133">Transmembrane helix</keyword>
<name>A0A385T0A0_9BACT</name>
<sequence>MKKLLIIFGLNNLILGLLIAWVQSEQFDFTLQHILLCSLIALLMVTAIGLLLKKQFAWSSNLIISAATTVIGIHATFALHESGTFDVPMHLVSAYGIRMLGFYICIGVAFFSVIRTLRRDFIQLLQITPVQKRHTVVGGTLISVLLGWALTYS</sequence>
<evidence type="ECO:0000313" key="3">
    <source>
        <dbReference type="Proteomes" id="UP000266183"/>
    </source>
</evidence>
<dbReference type="AlphaFoldDB" id="A0A385T0A0"/>
<proteinExistence type="predicted"/>
<organism evidence="2 3">
    <name type="scientific">Chryseolinea soli</name>
    <dbReference type="NCBI Taxonomy" id="2321403"/>
    <lineage>
        <taxon>Bacteria</taxon>
        <taxon>Pseudomonadati</taxon>
        <taxon>Bacteroidota</taxon>
        <taxon>Cytophagia</taxon>
        <taxon>Cytophagales</taxon>
        <taxon>Fulvivirgaceae</taxon>
        <taxon>Chryseolinea</taxon>
    </lineage>
</organism>
<evidence type="ECO:0000313" key="2">
    <source>
        <dbReference type="EMBL" id="AYB34488.1"/>
    </source>
</evidence>
<dbReference type="Proteomes" id="UP000266183">
    <property type="component" value="Chromosome"/>
</dbReference>
<dbReference type="KEGG" id="chk:D4L85_29640"/>
<keyword evidence="1" id="KW-0472">Membrane</keyword>
<accession>A0A385T0A0</accession>
<gene>
    <name evidence="2" type="ORF">D4L85_29640</name>
</gene>
<evidence type="ECO:0000256" key="1">
    <source>
        <dbReference type="SAM" id="Phobius"/>
    </source>
</evidence>
<feature type="transmembrane region" description="Helical" evidence="1">
    <location>
        <begin position="59"/>
        <end position="80"/>
    </location>
</feature>
<reference evidence="3" key="1">
    <citation type="submission" date="2018-09" db="EMBL/GenBank/DDBJ databases">
        <title>Chryseolinea sp. KIS68-18 isolated from soil.</title>
        <authorList>
            <person name="Weon H.-Y."/>
            <person name="Kwon S.-W."/>
            <person name="Lee S.A."/>
        </authorList>
    </citation>
    <scope>NUCLEOTIDE SEQUENCE [LARGE SCALE GENOMIC DNA]</scope>
    <source>
        <strain evidence="3">KIS68-18</strain>
    </source>
</reference>